<reference evidence="10 11" key="1">
    <citation type="submission" date="2018-09" db="EMBL/GenBank/DDBJ databases">
        <authorList>
            <person name="Livingstone P.G."/>
            <person name="Whitworth D.E."/>
        </authorList>
    </citation>
    <scope>NUCLEOTIDE SEQUENCE [LARGE SCALE GENOMIC DNA]</scope>
    <source>
        <strain evidence="10 11">CA031B</strain>
    </source>
</reference>
<dbReference type="GO" id="GO:0016301">
    <property type="term" value="F:kinase activity"/>
    <property type="evidence" value="ECO:0007669"/>
    <property type="project" value="UniProtKB-KW"/>
</dbReference>
<dbReference type="InterPro" id="IPR025662">
    <property type="entry name" value="Sigma_54_int_dom_ATP-bd_1"/>
</dbReference>
<dbReference type="PROSITE" id="PS00107">
    <property type="entry name" value="PROTEIN_KINASE_ATP"/>
    <property type="match status" value="1"/>
</dbReference>
<dbReference type="EMBL" id="RAWI01000032">
    <property type="protein sequence ID" value="RKI14008.1"/>
    <property type="molecule type" value="Genomic_DNA"/>
</dbReference>
<dbReference type="SUPFAM" id="SSF52540">
    <property type="entry name" value="P-loop containing nucleoside triphosphate hydrolases"/>
    <property type="match status" value="1"/>
</dbReference>
<gene>
    <name evidence="10" type="ORF">D7Y13_06725</name>
</gene>
<evidence type="ECO:0000256" key="5">
    <source>
        <dbReference type="ARBA" id="ARBA00022777"/>
    </source>
</evidence>
<comment type="similarity">
    <text evidence="1">Belongs to the protein kinase superfamily. NEK Ser/Thr protein kinase family. NIMA subfamily.</text>
</comment>
<keyword evidence="5 10" id="KW-0418">Kinase</keyword>
<proteinExistence type="inferred from homology"/>
<dbReference type="CDD" id="cd14014">
    <property type="entry name" value="STKc_PknB_like"/>
    <property type="match status" value="1"/>
</dbReference>
<dbReference type="SUPFAM" id="SSF56112">
    <property type="entry name" value="Protein kinase-like (PK-like)"/>
    <property type="match status" value="1"/>
</dbReference>
<evidence type="ECO:0000256" key="8">
    <source>
        <dbReference type="SAM" id="MobiDB-lite"/>
    </source>
</evidence>
<keyword evidence="4 7" id="KW-0547">Nucleotide-binding</keyword>
<comment type="caution">
    <text evidence="10">The sequence shown here is derived from an EMBL/GenBank/DDBJ whole genome shotgun (WGS) entry which is preliminary data.</text>
</comment>
<dbReference type="InterPro" id="IPR011009">
    <property type="entry name" value="Kinase-like_dom_sf"/>
</dbReference>
<evidence type="ECO:0000259" key="9">
    <source>
        <dbReference type="PROSITE" id="PS50011"/>
    </source>
</evidence>
<evidence type="ECO:0000256" key="7">
    <source>
        <dbReference type="PROSITE-ProRule" id="PRU10141"/>
    </source>
</evidence>
<feature type="compositionally biased region" description="Basic and acidic residues" evidence="8">
    <location>
        <begin position="73"/>
        <end position="83"/>
    </location>
</feature>
<dbReference type="SMART" id="SM00220">
    <property type="entry name" value="S_TKc"/>
    <property type="match status" value="1"/>
</dbReference>
<accession>A0ABX9QNQ4</accession>
<dbReference type="InterPro" id="IPR027417">
    <property type="entry name" value="P-loop_NTPase"/>
</dbReference>
<dbReference type="Proteomes" id="UP000278907">
    <property type="component" value="Unassembled WGS sequence"/>
</dbReference>
<dbReference type="PROSITE" id="PS00675">
    <property type="entry name" value="SIGMA54_INTERACT_1"/>
    <property type="match status" value="1"/>
</dbReference>
<name>A0ABX9QNQ4_9BACT</name>
<sequence>MGTRSVAPLNTSQPRYPLPSGCLTDEVLVELLEARLPDEELTRVHQHATRCDDCRTLLATFTPGIQPSGEAPSEIREPADASREPVPSWTPPDVFDAFRLEALIGRGGMGVVFLAHDTSLDRRVAVKFIASSQPDARVREHFATEARALARLQHANIVNVFSVGEVDGHPYIVSEYVVGQSLAELPLPVPWRRVLSLGVGLARGLAAAHRQGVLHRDLKPSNALVTRDGEVKLLDFGLAERFEVGTALTSSAQPLVGTLPYLAPELLAGAPATPRSDLYALGLVLHELCTGEVPQRTSRGQQVAPPRAVLGPDIDPDFATLITRCLAANPLDRFASAEALCEALERLERISAPAPLSSGNPYRGLAPFEAEHRSLFFGREADIRAVLERLRTQPLVLVAGDSGTGKSSLCRAGVLPRVAAGALDAGREQTTVTLWPGHRPLEALAAALAPLLGRKEAELVTALARTPGWLGPALREAHSRGRGLLLFMDQLEELLTLSEPVQAAHVARLLGELALPSSGVRVLLAVRGDFLTRLCALPGLGEEAERALYILRPLSQEGVREAIVGPARSRGVAFESGEVLQALVTSTAPGVGSLPLLQFALAELWERRNPEQGRITREALDAMGGVAGALSRHADGVLGRLGPAEYASARRLLLRLVTAEGTRSERGEEELVESSDGSSRAALRALVEGRLLHTRTLGGQPRWEIAHESLIASWGTLRDWLDDDIGQRALRKRVETASAEWERLLHASDALWGQRQLEEVRLLELSTLGARERSFLLTSRRAVTRERWRRRLAGLVVALAVLASGGHRLLAYLVEARLSAEELGTARESLAGGRALAQEARMRREEALALFDNRAPPSVDLKSPPDSGGLRKAAERQWTEVLVLRDASDAAYARATQALDRTLERDPRHGDARQLIAEVTYERILLAEDFHQRRERDAWVRRLEQEADTSKEGAQWLRRLRAPAELELVTTPPGARVELERYTQEEDGRLRRESVPGFAPLGPTPIARLQLPEGSYVLRFTRPDSVPVELPLLLTHGASETVRLALPSALPEGHAYVPPGCFLLGRAGAEEVRKFSFSPPMHRRCFNEGYLIGRREVTFGDWMTYLDDLPPEAPARRILEQPHFGDGGAVTLRRHPGAGWLFTFYRSSETFRTARVGEDFVYPGRTRRTAGDWRKFPLSGVSAQDLEGYFDWLHRTKRLPGARLCSQHEWEYAARGADGRQYPHGDQLQPDDANIDETYDRSPMAFGPDGVGSHPASVSPFGLEDMAGNAYELTRSATPEFGSVVLRGGSWYYDAFAASSADLSPGDPTARDARVGVRVCASFPPR</sequence>
<evidence type="ECO:0000256" key="6">
    <source>
        <dbReference type="ARBA" id="ARBA00022840"/>
    </source>
</evidence>
<dbReference type="InterPro" id="IPR005532">
    <property type="entry name" value="SUMF_dom"/>
</dbReference>
<dbReference type="Pfam" id="PF03781">
    <property type="entry name" value="FGE-sulfatase"/>
    <property type="match status" value="1"/>
</dbReference>
<dbReference type="Gene3D" id="3.30.200.20">
    <property type="entry name" value="Phosphorylase Kinase, domain 1"/>
    <property type="match status" value="1"/>
</dbReference>
<dbReference type="SUPFAM" id="SSF56436">
    <property type="entry name" value="C-type lectin-like"/>
    <property type="match status" value="1"/>
</dbReference>
<dbReference type="InterPro" id="IPR016187">
    <property type="entry name" value="CTDL_fold"/>
</dbReference>
<evidence type="ECO:0000256" key="2">
    <source>
        <dbReference type="ARBA" id="ARBA00012513"/>
    </source>
</evidence>
<dbReference type="InterPro" id="IPR050660">
    <property type="entry name" value="NEK_Ser/Thr_kinase"/>
</dbReference>
<protein>
    <recommendedName>
        <fullName evidence="2">non-specific serine/threonine protein kinase</fullName>
        <ecNumber evidence="2">2.7.11.1</ecNumber>
    </recommendedName>
</protein>
<dbReference type="InterPro" id="IPR017441">
    <property type="entry name" value="Protein_kinase_ATP_BS"/>
</dbReference>
<evidence type="ECO:0000256" key="1">
    <source>
        <dbReference type="ARBA" id="ARBA00010886"/>
    </source>
</evidence>
<evidence type="ECO:0000256" key="4">
    <source>
        <dbReference type="ARBA" id="ARBA00022741"/>
    </source>
</evidence>
<keyword evidence="11" id="KW-1185">Reference proteome</keyword>
<dbReference type="Gene3D" id="3.90.1580.10">
    <property type="entry name" value="paralog of FGE (formylglycine-generating enzyme)"/>
    <property type="match status" value="1"/>
</dbReference>
<dbReference type="PANTHER" id="PTHR43671">
    <property type="entry name" value="SERINE/THREONINE-PROTEIN KINASE NEK"/>
    <property type="match status" value="1"/>
</dbReference>
<feature type="binding site" evidence="7">
    <location>
        <position position="127"/>
    </location>
    <ligand>
        <name>ATP</name>
        <dbReference type="ChEBI" id="CHEBI:30616"/>
    </ligand>
</feature>
<evidence type="ECO:0000313" key="10">
    <source>
        <dbReference type="EMBL" id="RKI14008.1"/>
    </source>
</evidence>
<dbReference type="InterPro" id="IPR049052">
    <property type="entry name" value="nSTAND1"/>
</dbReference>
<keyword evidence="6 7" id="KW-0067">ATP-binding</keyword>
<dbReference type="Pfam" id="PF20703">
    <property type="entry name" value="nSTAND1"/>
    <property type="match status" value="1"/>
</dbReference>
<feature type="region of interest" description="Disordered" evidence="8">
    <location>
        <begin position="62"/>
        <end position="88"/>
    </location>
</feature>
<dbReference type="InterPro" id="IPR000719">
    <property type="entry name" value="Prot_kinase_dom"/>
</dbReference>
<dbReference type="Pfam" id="PF00069">
    <property type="entry name" value="Pkinase"/>
    <property type="match status" value="1"/>
</dbReference>
<evidence type="ECO:0000313" key="11">
    <source>
        <dbReference type="Proteomes" id="UP000278907"/>
    </source>
</evidence>
<organism evidence="10 11">
    <name type="scientific">Corallococcus praedator</name>
    <dbReference type="NCBI Taxonomy" id="2316724"/>
    <lineage>
        <taxon>Bacteria</taxon>
        <taxon>Pseudomonadati</taxon>
        <taxon>Myxococcota</taxon>
        <taxon>Myxococcia</taxon>
        <taxon>Myxococcales</taxon>
        <taxon>Cystobacterineae</taxon>
        <taxon>Myxococcaceae</taxon>
        <taxon>Corallococcus</taxon>
    </lineage>
</organism>
<dbReference type="PANTHER" id="PTHR43671:SF13">
    <property type="entry name" value="SERINE_THREONINE-PROTEIN KINASE NEK2"/>
    <property type="match status" value="1"/>
</dbReference>
<feature type="domain" description="Protein kinase" evidence="9">
    <location>
        <begin position="98"/>
        <end position="347"/>
    </location>
</feature>
<keyword evidence="3" id="KW-0808">Transferase</keyword>
<dbReference type="PROSITE" id="PS50011">
    <property type="entry name" value="PROTEIN_KINASE_DOM"/>
    <property type="match status" value="1"/>
</dbReference>
<dbReference type="Gene3D" id="1.10.510.10">
    <property type="entry name" value="Transferase(Phosphotransferase) domain 1"/>
    <property type="match status" value="1"/>
</dbReference>
<dbReference type="EC" id="2.7.11.1" evidence="2"/>
<dbReference type="InterPro" id="IPR042095">
    <property type="entry name" value="SUMF_sf"/>
</dbReference>
<evidence type="ECO:0000256" key="3">
    <source>
        <dbReference type="ARBA" id="ARBA00022679"/>
    </source>
</evidence>